<dbReference type="InterPro" id="IPR013094">
    <property type="entry name" value="AB_hydrolase_3"/>
</dbReference>
<dbReference type="Pfam" id="PF07859">
    <property type="entry name" value="Abhydrolase_3"/>
    <property type="match status" value="1"/>
</dbReference>
<sequence length="244" mass="26737">MAQAQQRTKPSLPWKTRMFVSVISTVTDAANRPNGTVNRRLLRFLDFKTSANPKPVNSVSSSDTTVDAPRNLWFRLFAPSIPSNILLPVVIFFHGGGFTYLSPASQAYDAVCRRFARKLPAFVISVNYRLAPEHIYPSQYDDGFDVLKFLDDNYETFLPESADLTRCFLAGDSAAILRRRGENGGGGAASGIVSGFYGKNGFLLESVLAGRFGPRPSGGKRERTERRGYIGAEFPGNNGGGGWI</sequence>
<name>A0A1R3J6B6_COCAP</name>
<keyword evidence="3" id="KW-0378">Hydrolase</keyword>
<evidence type="ECO:0000313" key="4">
    <source>
        <dbReference type="Proteomes" id="UP000188268"/>
    </source>
</evidence>
<evidence type="ECO:0000259" key="2">
    <source>
        <dbReference type="Pfam" id="PF07859"/>
    </source>
</evidence>
<dbReference type="Gramene" id="OMO90357">
    <property type="protein sequence ID" value="OMO90357"/>
    <property type="gene ID" value="CCACVL1_07393"/>
</dbReference>
<dbReference type="PANTHER" id="PTHR23024:SF550">
    <property type="entry name" value="CARBOXYLESTERASE 18-RELATED"/>
    <property type="match status" value="1"/>
</dbReference>
<evidence type="ECO:0000313" key="3">
    <source>
        <dbReference type="EMBL" id="OMO90357.1"/>
    </source>
</evidence>
<dbReference type="GO" id="GO:0009860">
    <property type="term" value="P:pollen tube growth"/>
    <property type="evidence" value="ECO:0007669"/>
    <property type="project" value="TreeGrafter"/>
</dbReference>
<reference evidence="3 4" key="1">
    <citation type="submission" date="2013-09" db="EMBL/GenBank/DDBJ databases">
        <title>Corchorus capsularis genome sequencing.</title>
        <authorList>
            <person name="Alam M."/>
            <person name="Haque M.S."/>
            <person name="Islam M.S."/>
            <person name="Emdad E.M."/>
            <person name="Islam M.M."/>
            <person name="Ahmed B."/>
            <person name="Halim A."/>
            <person name="Hossen Q.M.M."/>
            <person name="Hossain M.Z."/>
            <person name="Ahmed R."/>
            <person name="Khan M.M."/>
            <person name="Islam R."/>
            <person name="Rashid M.M."/>
            <person name="Khan S.A."/>
            <person name="Rahman M.S."/>
            <person name="Alam M."/>
        </authorList>
    </citation>
    <scope>NUCLEOTIDE SEQUENCE [LARGE SCALE GENOMIC DNA]</scope>
    <source>
        <strain evidence="4">cv. CVL-1</strain>
        <tissue evidence="3">Whole seedling</tissue>
    </source>
</reference>
<dbReference type="SUPFAM" id="SSF53474">
    <property type="entry name" value="alpha/beta-Hydrolases"/>
    <property type="match status" value="1"/>
</dbReference>
<protein>
    <submittedName>
        <fullName evidence="3">Alpha/beta hydrolase-3</fullName>
    </submittedName>
</protein>
<comment type="caution">
    <text evidence="3">The sequence shown here is derived from an EMBL/GenBank/DDBJ whole genome shotgun (WGS) entry which is preliminary data.</text>
</comment>
<dbReference type="InterPro" id="IPR029058">
    <property type="entry name" value="AB_hydrolase_fold"/>
</dbReference>
<dbReference type="AlphaFoldDB" id="A0A1R3J6B6"/>
<dbReference type="OMA" id="NPESCHK"/>
<dbReference type="Gene3D" id="3.40.50.1820">
    <property type="entry name" value="alpha/beta hydrolase"/>
    <property type="match status" value="1"/>
</dbReference>
<dbReference type="STRING" id="210143.A0A1R3J6B6"/>
<dbReference type="Proteomes" id="UP000188268">
    <property type="component" value="Unassembled WGS sequence"/>
</dbReference>
<evidence type="ECO:0000256" key="1">
    <source>
        <dbReference type="ARBA" id="ARBA00010515"/>
    </source>
</evidence>
<accession>A0A1R3J6B6</accession>
<gene>
    <name evidence="3" type="ORF">CCACVL1_07393</name>
</gene>
<dbReference type="GO" id="GO:0052689">
    <property type="term" value="F:carboxylic ester hydrolase activity"/>
    <property type="evidence" value="ECO:0007669"/>
    <property type="project" value="TreeGrafter"/>
</dbReference>
<keyword evidence="4" id="KW-1185">Reference proteome</keyword>
<feature type="domain" description="Alpha/beta hydrolase fold-3" evidence="2">
    <location>
        <begin position="90"/>
        <end position="174"/>
    </location>
</feature>
<comment type="similarity">
    <text evidence="1">Belongs to the 'GDXG' lipolytic enzyme family.</text>
</comment>
<dbReference type="PANTHER" id="PTHR23024">
    <property type="entry name" value="ARYLACETAMIDE DEACETYLASE"/>
    <property type="match status" value="1"/>
</dbReference>
<dbReference type="EMBL" id="AWWV01008463">
    <property type="protein sequence ID" value="OMO90357.1"/>
    <property type="molecule type" value="Genomic_DNA"/>
</dbReference>
<dbReference type="InterPro" id="IPR050466">
    <property type="entry name" value="Carboxylest/Gibb_receptor"/>
</dbReference>
<organism evidence="3 4">
    <name type="scientific">Corchorus capsularis</name>
    <name type="common">Jute</name>
    <dbReference type="NCBI Taxonomy" id="210143"/>
    <lineage>
        <taxon>Eukaryota</taxon>
        <taxon>Viridiplantae</taxon>
        <taxon>Streptophyta</taxon>
        <taxon>Embryophyta</taxon>
        <taxon>Tracheophyta</taxon>
        <taxon>Spermatophyta</taxon>
        <taxon>Magnoliopsida</taxon>
        <taxon>eudicotyledons</taxon>
        <taxon>Gunneridae</taxon>
        <taxon>Pentapetalae</taxon>
        <taxon>rosids</taxon>
        <taxon>malvids</taxon>
        <taxon>Malvales</taxon>
        <taxon>Malvaceae</taxon>
        <taxon>Grewioideae</taxon>
        <taxon>Apeibeae</taxon>
        <taxon>Corchorus</taxon>
    </lineage>
</organism>
<proteinExistence type="inferred from homology"/>
<dbReference type="OrthoDB" id="408631at2759"/>